<dbReference type="Pfam" id="PF00528">
    <property type="entry name" value="BPD_transp_1"/>
    <property type="match status" value="1"/>
</dbReference>
<proteinExistence type="inferred from homology"/>
<dbReference type="PROSITE" id="PS50928">
    <property type="entry name" value="ABC_TM1"/>
    <property type="match status" value="1"/>
</dbReference>
<dbReference type="CDD" id="cd06261">
    <property type="entry name" value="TM_PBP2"/>
    <property type="match status" value="1"/>
</dbReference>
<dbReference type="Gene3D" id="1.10.3720.10">
    <property type="entry name" value="MetI-like"/>
    <property type="match status" value="1"/>
</dbReference>
<evidence type="ECO:0000313" key="10">
    <source>
        <dbReference type="Proteomes" id="UP001596527"/>
    </source>
</evidence>
<evidence type="ECO:0000256" key="2">
    <source>
        <dbReference type="ARBA" id="ARBA00022448"/>
    </source>
</evidence>
<feature type="transmembrane region" description="Helical" evidence="7">
    <location>
        <begin position="98"/>
        <end position="122"/>
    </location>
</feature>
<keyword evidence="3" id="KW-1003">Cell membrane</keyword>
<keyword evidence="6 7" id="KW-0472">Membrane</keyword>
<keyword evidence="2 7" id="KW-0813">Transport</keyword>
<dbReference type="EMBL" id="JBHTEF010000001">
    <property type="protein sequence ID" value="MFC7580985.1"/>
    <property type="molecule type" value="Genomic_DNA"/>
</dbReference>
<evidence type="ECO:0000256" key="3">
    <source>
        <dbReference type="ARBA" id="ARBA00022475"/>
    </source>
</evidence>
<evidence type="ECO:0000259" key="8">
    <source>
        <dbReference type="PROSITE" id="PS50928"/>
    </source>
</evidence>
<evidence type="ECO:0000313" key="9">
    <source>
        <dbReference type="EMBL" id="MFC7580985.1"/>
    </source>
</evidence>
<feature type="transmembrane region" description="Helical" evidence="7">
    <location>
        <begin position="12"/>
        <end position="31"/>
    </location>
</feature>
<sequence length="327" mass="36053">MTRYLLRRLLNYIVLLFIAVTFAYLLAGSAMEPRSVFDWTNPHLNKDAILAQLTSFNLNTDVPLVERYWTWLQGVVGHWDWGRTPNGDYVNQLLAVRIWVSVRLIFLGSFIGIIGGVALGAWTATRQYKISDRVVSILCLIIISTPTIVLATLLQIGATHFNQATGTNVFEFIGETGQIGSYPGGALVDRAQHLLLPTISMSLGGIATYSRYQRNLMLDTLGADYVRTARAKGLTKGRAMSRHALRTALVPMATYFAFVIAQLFQGATITERIFGWHGMGEYSVSSITGQDVNGTVAVVAFSAVCTFFGLMLSDIFTVVVDPRVRVS</sequence>
<name>A0ABW2SM49_9ACTO</name>
<dbReference type="RefSeq" id="WP_380973715.1">
    <property type="nucleotide sequence ID" value="NZ_JBHTEF010000001.1"/>
</dbReference>
<comment type="subcellular location">
    <subcellularLocation>
        <location evidence="1 7">Cell membrane</location>
        <topology evidence="1 7">Multi-pass membrane protein</topology>
    </subcellularLocation>
</comment>
<feature type="transmembrane region" description="Helical" evidence="7">
    <location>
        <begin position="296"/>
        <end position="320"/>
    </location>
</feature>
<feature type="transmembrane region" description="Helical" evidence="7">
    <location>
        <begin position="191"/>
        <end position="209"/>
    </location>
</feature>
<keyword evidence="5 7" id="KW-1133">Transmembrane helix</keyword>
<feature type="domain" description="ABC transmembrane type-1" evidence="8">
    <location>
        <begin position="98"/>
        <end position="316"/>
    </location>
</feature>
<evidence type="ECO:0000256" key="1">
    <source>
        <dbReference type="ARBA" id="ARBA00004651"/>
    </source>
</evidence>
<protein>
    <submittedName>
        <fullName evidence="9">ABC transporter permease</fullName>
    </submittedName>
</protein>
<dbReference type="PANTHER" id="PTHR30465:SF0">
    <property type="entry name" value="OLIGOPEPTIDE TRANSPORT SYSTEM PERMEASE PROTEIN APPB"/>
    <property type="match status" value="1"/>
</dbReference>
<evidence type="ECO:0000256" key="6">
    <source>
        <dbReference type="ARBA" id="ARBA00023136"/>
    </source>
</evidence>
<feature type="transmembrane region" description="Helical" evidence="7">
    <location>
        <begin position="134"/>
        <end position="156"/>
    </location>
</feature>
<dbReference type="PANTHER" id="PTHR30465">
    <property type="entry name" value="INNER MEMBRANE ABC TRANSPORTER"/>
    <property type="match status" value="1"/>
</dbReference>
<dbReference type="InterPro" id="IPR035906">
    <property type="entry name" value="MetI-like_sf"/>
</dbReference>
<accession>A0ABW2SM49</accession>
<comment type="similarity">
    <text evidence="7">Belongs to the binding-protein-dependent transport system permease family.</text>
</comment>
<comment type="caution">
    <text evidence="9">The sequence shown here is derived from an EMBL/GenBank/DDBJ whole genome shotgun (WGS) entry which is preliminary data.</text>
</comment>
<keyword evidence="4 7" id="KW-0812">Transmembrane</keyword>
<keyword evidence="10" id="KW-1185">Reference proteome</keyword>
<dbReference type="InterPro" id="IPR000515">
    <property type="entry name" value="MetI-like"/>
</dbReference>
<evidence type="ECO:0000256" key="7">
    <source>
        <dbReference type="RuleBase" id="RU363032"/>
    </source>
</evidence>
<reference evidence="10" key="1">
    <citation type="journal article" date="2019" name="Int. J. Syst. Evol. Microbiol.">
        <title>The Global Catalogue of Microorganisms (GCM) 10K type strain sequencing project: providing services to taxonomists for standard genome sequencing and annotation.</title>
        <authorList>
            <consortium name="The Broad Institute Genomics Platform"/>
            <consortium name="The Broad Institute Genome Sequencing Center for Infectious Disease"/>
            <person name="Wu L."/>
            <person name="Ma J."/>
        </authorList>
    </citation>
    <scope>NUCLEOTIDE SEQUENCE [LARGE SCALE GENOMIC DNA]</scope>
    <source>
        <strain evidence="10">CCUG 56698</strain>
    </source>
</reference>
<evidence type="ECO:0000256" key="5">
    <source>
        <dbReference type="ARBA" id="ARBA00022989"/>
    </source>
</evidence>
<feature type="transmembrane region" description="Helical" evidence="7">
    <location>
        <begin position="244"/>
        <end position="264"/>
    </location>
</feature>
<gene>
    <name evidence="9" type="ORF">ACFQWG_07210</name>
</gene>
<evidence type="ECO:0000256" key="4">
    <source>
        <dbReference type="ARBA" id="ARBA00022692"/>
    </source>
</evidence>
<organism evidence="9 10">
    <name type="scientific">Schaalia naturae</name>
    <dbReference type="NCBI Taxonomy" id="635203"/>
    <lineage>
        <taxon>Bacteria</taxon>
        <taxon>Bacillati</taxon>
        <taxon>Actinomycetota</taxon>
        <taxon>Actinomycetes</taxon>
        <taxon>Actinomycetales</taxon>
        <taxon>Actinomycetaceae</taxon>
        <taxon>Schaalia</taxon>
    </lineage>
</organism>
<dbReference type="Proteomes" id="UP001596527">
    <property type="component" value="Unassembled WGS sequence"/>
</dbReference>
<dbReference type="SUPFAM" id="SSF161098">
    <property type="entry name" value="MetI-like"/>
    <property type="match status" value="1"/>
</dbReference>